<evidence type="ECO:0000259" key="1">
    <source>
        <dbReference type="PROSITE" id="PS50943"/>
    </source>
</evidence>
<name>A0A1N7RAL9_9BACT</name>
<proteinExistence type="predicted"/>
<dbReference type="CDD" id="cd00093">
    <property type="entry name" value="HTH_XRE"/>
    <property type="match status" value="1"/>
</dbReference>
<dbReference type="InterPro" id="IPR001387">
    <property type="entry name" value="Cro/C1-type_HTH"/>
</dbReference>
<evidence type="ECO:0000313" key="2">
    <source>
        <dbReference type="EMBL" id="SIT32152.1"/>
    </source>
</evidence>
<dbReference type="Pfam" id="PF13443">
    <property type="entry name" value="HTH_26"/>
    <property type="match status" value="1"/>
</dbReference>
<protein>
    <submittedName>
        <fullName evidence="2">Cro/C1-type HTH DNA-binding domain-containing protein</fullName>
    </submittedName>
</protein>
<reference evidence="3" key="1">
    <citation type="submission" date="2017-01" db="EMBL/GenBank/DDBJ databases">
        <authorList>
            <person name="Varghese N."/>
            <person name="Submissions S."/>
        </authorList>
    </citation>
    <scope>NUCLEOTIDE SEQUENCE [LARGE SCALE GENOMIC DNA]</scope>
    <source>
        <strain evidence="3">DSM 21054</strain>
    </source>
</reference>
<keyword evidence="2" id="KW-0238">DNA-binding</keyword>
<dbReference type="Gene3D" id="1.10.260.40">
    <property type="entry name" value="lambda repressor-like DNA-binding domains"/>
    <property type="match status" value="1"/>
</dbReference>
<evidence type="ECO:0000313" key="3">
    <source>
        <dbReference type="Proteomes" id="UP000186917"/>
    </source>
</evidence>
<dbReference type="InterPro" id="IPR010982">
    <property type="entry name" value="Lambda_DNA-bd_dom_sf"/>
</dbReference>
<accession>A0A1N7RAL9</accession>
<dbReference type="Proteomes" id="UP000186917">
    <property type="component" value="Unassembled WGS sequence"/>
</dbReference>
<dbReference type="STRING" id="477680.SAMN05421788_11140"/>
<dbReference type="EMBL" id="FTOR01000011">
    <property type="protein sequence ID" value="SIT32152.1"/>
    <property type="molecule type" value="Genomic_DNA"/>
</dbReference>
<organism evidence="2 3">
    <name type="scientific">Filimonas lacunae</name>
    <dbReference type="NCBI Taxonomy" id="477680"/>
    <lineage>
        <taxon>Bacteria</taxon>
        <taxon>Pseudomonadati</taxon>
        <taxon>Bacteroidota</taxon>
        <taxon>Chitinophagia</taxon>
        <taxon>Chitinophagales</taxon>
        <taxon>Chitinophagaceae</taxon>
        <taxon>Filimonas</taxon>
    </lineage>
</organism>
<feature type="domain" description="HTH cro/C1-type" evidence="1">
    <location>
        <begin position="21"/>
        <end position="63"/>
    </location>
</feature>
<dbReference type="SMART" id="SM00530">
    <property type="entry name" value="HTH_XRE"/>
    <property type="match status" value="1"/>
</dbReference>
<dbReference type="GO" id="GO:0003677">
    <property type="term" value="F:DNA binding"/>
    <property type="evidence" value="ECO:0007669"/>
    <property type="project" value="UniProtKB-KW"/>
</dbReference>
<dbReference type="AlphaFoldDB" id="A0A1N7RAL9"/>
<gene>
    <name evidence="2" type="ORF">SAMN05421788_11140</name>
</gene>
<keyword evidence="3" id="KW-1185">Reference proteome</keyword>
<dbReference type="PROSITE" id="PS50943">
    <property type="entry name" value="HTH_CROC1"/>
    <property type="match status" value="1"/>
</dbReference>
<sequence>MENINMNRIKAVIAEHKSTGKALAEYLEYHPNSVSQWSVNSAQPSLYDLYKIATFFNINVQDLIIPTIVKPGASPCDIAKITAQEAKKAALIQKKAAKKQKNKSGKQP</sequence>
<dbReference type="SUPFAM" id="SSF47413">
    <property type="entry name" value="lambda repressor-like DNA-binding domains"/>
    <property type="match status" value="1"/>
</dbReference>
<dbReference type="OrthoDB" id="7865033at2"/>